<evidence type="ECO:0000313" key="3">
    <source>
        <dbReference type="Proteomes" id="UP000199691"/>
    </source>
</evidence>
<gene>
    <name evidence="2" type="ORF">SAMN05421507_11756</name>
</gene>
<feature type="compositionally biased region" description="Basic and acidic residues" evidence="1">
    <location>
        <begin position="30"/>
        <end position="105"/>
    </location>
</feature>
<dbReference type="RefSeq" id="WP_143022900.1">
    <property type="nucleotide sequence ID" value="NZ_FNIX01000017.1"/>
</dbReference>
<reference evidence="3" key="1">
    <citation type="submission" date="2016-10" db="EMBL/GenBank/DDBJ databases">
        <authorList>
            <person name="Varghese N."/>
            <person name="Submissions S."/>
        </authorList>
    </citation>
    <scope>NUCLEOTIDE SEQUENCE [LARGE SCALE GENOMIC DNA]</scope>
    <source>
        <strain evidence="3">CGMCC 4.6609</strain>
    </source>
</reference>
<dbReference type="STRING" id="641025.SAMN05421507_11756"/>
<sequence length="189" mass="22003">MSEAPTHSAGVPTPARPQQAERTPQGERAAQVERHVEERVTHTDRMPQQTQRHDQQRREDVRTDQARGDQTRTEQTRAEQTHGEHAGSEQPRLEQQRAEHHRTEQPRSGQQPVGRLEDEWQAVQYEFVDDPKAAVHKADQLVTRALEELTTRHRSLTQQLEGNRDPQTEDLRLALHRYRELFRSLVSVK</sequence>
<feature type="region of interest" description="Disordered" evidence="1">
    <location>
        <begin position="1"/>
        <end position="114"/>
    </location>
</feature>
<organism evidence="2 3">
    <name type="scientific">Lentzea jiangxiensis</name>
    <dbReference type="NCBI Taxonomy" id="641025"/>
    <lineage>
        <taxon>Bacteria</taxon>
        <taxon>Bacillati</taxon>
        <taxon>Actinomycetota</taxon>
        <taxon>Actinomycetes</taxon>
        <taxon>Pseudonocardiales</taxon>
        <taxon>Pseudonocardiaceae</taxon>
        <taxon>Lentzea</taxon>
    </lineage>
</organism>
<accession>A0A1H0W5F4</accession>
<dbReference type="AlphaFoldDB" id="A0A1H0W5F4"/>
<evidence type="ECO:0000313" key="2">
    <source>
        <dbReference type="EMBL" id="SDP85818.1"/>
    </source>
</evidence>
<evidence type="ECO:0000256" key="1">
    <source>
        <dbReference type="SAM" id="MobiDB-lite"/>
    </source>
</evidence>
<dbReference type="Proteomes" id="UP000199691">
    <property type="component" value="Unassembled WGS sequence"/>
</dbReference>
<dbReference type="OrthoDB" id="123178at2"/>
<dbReference type="EMBL" id="FNIX01000017">
    <property type="protein sequence ID" value="SDP85818.1"/>
    <property type="molecule type" value="Genomic_DNA"/>
</dbReference>
<protein>
    <submittedName>
        <fullName evidence="2">Uncharacterized protein</fullName>
    </submittedName>
</protein>
<proteinExistence type="predicted"/>
<name>A0A1H0W5F4_9PSEU</name>
<keyword evidence="3" id="KW-1185">Reference proteome</keyword>